<dbReference type="AlphaFoldDB" id="A0A1C5ITK5"/>
<evidence type="ECO:0000313" key="5">
    <source>
        <dbReference type="Proteomes" id="UP000198215"/>
    </source>
</evidence>
<dbReference type="PANTHER" id="PTHR33392:SF6">
    <property type="entry name" value="POLYISOPRENYL-TEICHOIC ACID--PEPTIDOGLYCAN TEICHOIC ACID TRANSFERASE TAGU"/>
    <property type="match status" value="1"/>
</dbReference>
<accession>A0A1C5ITK5</accession>
<dbReference type="EMBL" id="LT607753">
    <property type="protein sequence ID" value="SCG61642.1"/>
    <property type="molecule type" value="Genomic_DNA"/>
</dbReference>
<evidence type="ECO:0000256" key="2">
    <source>
        <dbReference type="SAM" id="Phobius"/>
    </source>
</evidence>
<comment type="similarity">
    <text evidence="1">Belongs to the LytR/CpsA/Psr (LCP) family.</text>
</comment>
<feature type="transmembrane region" description="Helical" evidence="2">
    <location>
        <begin position="44"/>
        <end position="63"/>
    </location>
</feature>
<dbReference type="Pfam" id="PF03816">
    <property type="entry name" value="LytR_cpsA_psr"/>
    <property type="match status" value="1"/>
</dbReference>
<dbReference type="Gene3D" id="3.40.630.190">
    <property type="entry name" value="LCP protein"/>
    <property type="match status" value="1"/>
</dbReference>
<dbReference type="NCBIfam" id="TIGR00350">
    <property type="entry name" value="lytR_cpsA_psr"/>
    <property type="match status" value="1"/>
</dbReference>
<name>A0A1C5ITK5_9ACTN</name>
<feature type="domain" description="Cell envelope-related transcriptional attenuator" evidence="3">
    <location>
        <begin position="103"/>
        <end position="255"/>
    </location>
</feature>
<keyword evidence="2" id="KW-0472">Membrane</keyword>
<evidence type="ECO:0000313" key="4">
    <source>
        <dbReference type="EMBL" id="SCG61642.1"/>
    </source>
</evidence>
<reference evidence="5" key="1">
    <citation type="submission" date="2016-06" db="EMBL/GenBank/DDBJ databases">
        <authorList>
            <person name="Varghese N."/>
            <person name="Submissions Spin"/>
        </authorList>
    </citation>
    <scope>NUCLEOTIDE SEQUENCE [LARGE SCALE GENOMIC DNA]</scope>
    <source>
        <strain evidence="5">DSM 45161</strain>
    </source>
</reference>
<evidence type="ECO:0000259" key="3">
    <source>
        <dbReference type="Pfam" id="PF03816"/>
    </source>
</evidence>
<keyword evidence="2" id="KW-0812">Transmembrane</keyword>
<evidence type="ECO:0000256" key="1">
    <source>
        <dbReference type="ARBA" id="ARBA00006068"/>
    </source>
</evidence>
<organism evidence="4 5">
    <name type="scientific">Micromonospora coxensis</name>
    <dbReference type="NCBI Taxonomy" id="356852"/>
    <lineage>
        <taxon>Bacteria</taxon>
        <taxon>Bacillati</taxon>
        <taxon>Actinomycetota</taxon>
        <taxon>Actinomycetes</taxon>
        <taxon>Micromonosporales</taxon>
        <taxon>Micromonosporaceae</taxon>
        <taxon>Micromonospora</taxon>
    </lineage>
</organism>
<sequence>MTVEEELRAVFVRHEPLTPPTGPLRAAIDRLVVRRRRRRRRIRAGATALAVLAVLGLAAPQVVDPPGERAVPGVPGVPGGEPGARSGALNVLLVGVDGSARLADSVLLVHVPADRGRPYLVSLPRDLEVPIPGRGTGKLNSAFASGAGDGRPDLARGYEVTSRVVTDLIGVRPDAGAVLTYPVLRELTDLLGGVEVCLPRRVESAHTSRVFRAGCQRLDGAASVDLLRQRRGLPDGGLDRDRNAQIFAAGLVRQAGDQGVLGDPVRLSRLVATVGPKMVVAGGGTPLLDLLRVVPELKSLDPVGLNLPVDAPATGDWRVRTDPAATPQFLAALREDRLDRWVAAHPGRVTRTR</sequence>
<keyword evidence="2" id="KW-1133">Transmembrane helix</keyword>
<protein>
    <submittedName>
        <fullName evidence="4">Transcriptional attenuator, LytR family</fullName>
    </submittedName>
</protein>
<dbReference type="InterPro" id="IPR004474">
    <property type="entry name" value="LytR_CpsA_psr"/>
</dbReference>
<dbReference type="PANTHER" id="PTHR33392">
    <property type="entry name" value="POLYISOPRENYL-TEICHOIC ACID--PEPTIDOGLYCAN TEICHOIC ACID TRANSFERASE TAGU"/>
    <property type="match status" value="1"/>
</dbReference>
<dbReference type="Proteomes" id="UP000198215">
    <property type="component" value="Chromosome I"/>
</dbReference>
<proteinExistence type="inferred from homology"/>
<keyword evidence="5" id="KW-1185">Reference proteome</keyword>
<dbReference type="InterPro" id="IPR050922">
    <property type="entry name" value="LytR/CpsA/Psr_CW_biosynth"/>
</dbReference>
<dbReference type="RefSeq" id="WP_088976842.1">
    <property type="nucleotide sequence ID" value="NZ_LT607753.1"/>
</dbReference>
<gene>
    <name evidence="4" type="ORF">GA0070614_3383</name>
</gene>
<dbReference type="OrthoDB" id="5171929at2"/>